<feature type="binding site" evidence="9">
    <location>
        <position position="37"/>
    </location>
    <ligand>
        <name>NAD(+)</name>
        <dbReference type="ChEBI" id="CHEBI:57540"/>
    </ligand>
</feature>
<evidence type="ECO:0000256" key="3">
    <source>
        <dbReference type="ARBA" id="ARBA00012954"/>
    </source>
</evidence>
<comment type="pathway">
    <text evidence="1">Nucleotide-sugar biosynthesis; UDP-alpha-D-glucuronate biosynthesis; UDP-alpha-D-glucuronate from UDP-alpha-D-glucose: step 1/1.</text>
</comment>
<dbReference type="GO" id="GO:0003979">
    <property type="term" value="F:UDP-glucose 6-dehydrogenase activity"/>
    <property type="evidence" value="ECO:0007669"/>
    <property type="project" value="UniProtKB-EC"/>
</dbReference>
<gene>
    <name evidence="11" type="ORF">M0811_12218</name>
</gene>
<dbReference type="OrthoDB" id="5059218at2759"/>
<dbReference type="NCBIfam" id="TIGR03026">
    <property type="entry name" value="NDP-sugDHase"/>
    <property type="match status" value="1"/>
</dbReference>
<dbReference type="SUPFAM" id="SSF51735">
    <property type="entry name" value="NAD(P)-binding Rossmann-fold domains"/>
    <property type="match status" value="1"/>
</dbReference>
<evidence type="ECO:0000256" key="5">
    <source>
        <dbReference type="ARBA" id="ARBA00023027"/>
    </source>
</evidence>
<feature type="binding site" evidence="9">
    <location>
        <position position="42"/>
    </location>
    <ligand>
        <name>NAD(+)</name>
        <dbReference type="ChEBI" id="CHEBI:57540"/>
    </ligand>
</feature>
<dbReference type="GO" id="GO:0006024">
    <property type="term" value="P:glycosaminoglycan biosynthetic process"/>
    <property type="evidence" value="ECO:0007669"/>
    <property type="project" value="TreeGrafter"/>
</dbReference>
<organism evidence="11 12">
    <name type="scientific">Anaeramoeba ignava</name>
    <name type="common">Anaerobic marine amoeba</name>
    <dbReference type="NCBI Taxonomy" id="1746090"/>
    <lineage>
        <taxon>Eukaryota</taxon>
        <taxon>Metamonada</taxon>
        <taxon>Anaeramoebidae</taxon>
        <taxon>Anaeramoeba</taxon>
    </lineage>
</organism>
<dbReference type="Pfam" id="PF00984">
    <property type="entry name" value="UDPG_MGDP_dh"/>
    <property type="match status" value="1"/>
</dbReference>
<dbReference type="InterPro" id="IPR036291">
    <property type="entry name" value="NAD(P)-bd_dom_sf"/>
</dbReference>
<evidence type="ECO:0000259" key="10">
    <source>
        <dbReference type="SMART" id="SM00984"/>
    </source>
</evidence>
<protein>
    <recommendedName>
        <fullName evidence="3 7">UDP-glucose 6-dehydrogenase</fullName>
        <ecNumber evidence="3 7">1.1.1.22</ecNumber>
    </recommendedName>
</protein>
<feature type="binding site" evidence="9">
    <location>
        <begin position="276"/>
        <end position="279"/>
    </location>
    <ligand>
        <name>NAD(+)</name>
        <dbReference type="ChEBI" id="CHEBI:57540"/>
    </ligand>
</feature>
<dbReference type="InterPro" id="IPR008927">
    <property type="entry name" value="6-PGluconate_DH-like_C_sf"/>
</dbReference>
<sequence>MEKKPYPICCLGAGYVGVPTMAVICEKNPDIKATVFDVDEKRIAAWKSENLPFYEPDLEDIIKAKRDKSLFFSTDAEKSINEADLIYICVGTPTKTTGIGAGMGTNLTYIESTARMIAKYSKTNKIIVEKSTVPVQTSSYLEKVLKANAQPNVTFEILSNPEFMAEGSAIRDLRKPDRVVIGGKDTESAQKAIEILKKIYCWVDDKQIVTTNLFSSELIKLTANAFLAQRVSSINAIAEVAEVTGANVHEIARGIGLDSRIGPKFLGAGIGFGGSCFQKDLFNLIYLCEWFNLKEVVAYWKQVVIMNDHQRKRFVMKILNKMFNNITSKKISVLGFAFKKDTSDTRESPAIYISDYLIKEGAHLSIYDPKATKETILRDLQALTPNVNLEKQVTVVSNAQDSIKESHAILILTDWDEFKELNLAETYKIMEKPAYIFDGRNVIDQKEARKIGFETYSVGTPLIYNSD</sequence>
<feature type="binding site" evidence="9">
    <location>
        <begin position="131"/>
        <end position="132"/>
    </location>
    <ligand>
        <name>NAD(+)</name>
        <dbReference type="ChEBI" id="CHEBI:57540"/>
    </ligand>
</feature>
<dbReference type="EMBL" id="JAPDFW010000113">
    <property type="protein sequence ID" value="KAJ5068797.1"/>
    <property type="molecule type" value="Genomic_DNA"/>
</dbReference>
<dbReference type="InterPro" id="IPR028356">
    <property type="entry name" value="UDPglc_DH_euk"/>
</dbReference>
<dbReference type="InterPro" id="IPR036220">
    <property type="entry name" value="UDP-Glc/GDP-Man_DH_C_sf"/>
</dbReference>
<accession>A0A9Q0L9H2</accession>
<dbReference type="PIRSF" id="PIRSF000124">
    <property type="entry name" value="UDPglc_GDPman_dh"/>
    <property type="match status" value="1"/>
</dbReference>
<proteinExistence type="inferred from homology"/>
<dbReference type="InterPro" id="IPR014027">
    <property type="entry name" value="UDP-Glc/GDP-Man_DH_C"/>
</dbReference>
<dbReference type="PANTHER" id="PTHR11374">
    <property type="entry name" value="UDP-GLUCOSE DEHYDROGENASE/UDP-MANNAC DEHYDROGENASE"/>
    <property type="match status" value="1"/>
</dbReference>
<dbReference type="InterPro" id="IPR001732">
    <property type="entry name" value="UDP-Glc/GDP-Man_DH_N"/>
</dbReference>
<dbReference type="Pfam" id="PF03721">
    <property type="entry name" value="UDPG_MGDP_dh_N"/>
    <property type="match status" value="1"/>
</dbReference>
<evidence type="ECO:0000313" key="12">
    <source>
        <dbReference type="Proteomes" id="UP001149090"/>
    </source>
</evidence>
<feature type="active site" description="Nucleophile" evidence="8">
    <location>
        <position position="276"/>
    </location>
</feature>
<dbReference type="Gene3D" id="1.20.5.100">
    <property type="entry name" value="Cytochrome c1, transmembrane anchor, C-terminal"/>
    <property type="match status" value="1"/>
</dbReference>
<feature type="binding site" evidence="9">
    <location>
        <position position="166"/>
    </location>
    <ligand>
        <name>NAD(+)</name>
        <dbReference type="ChEBI" id="CHEBI:57540"/>
    </ligand>
</feature>
<evidence type="ECO:0000256" key="7">
    <source>
        <dbReference type="PIRNR" id="PIRNR000124"/>
    </source>
</evidence>
<dbReference type="PIRSF" id="PIRSF500133">
    <property type="entry name" value="UDPglc_DH_euk"/>
    <property type="match status" value="1"/>
</dbReference>
<keyword evidence="5 7" id="KW-0520">NAD</keyword>
<dbReference type="GO" id="GO:0005634">
    <property type="term" value="C:nucleus"/>
    <property type="evidence" value="ECO:0007669"/>
    <property type="project" value="TreeGrafter"/>
</dbReference>
<dbReference type="GO" id="GO:0051287">
    <property type="term" value="F:NAD binding"/>
    <property type="evidence" value="ECO:0007669"/>
    <property type="project" value="InterPro"/>
</dbReference>
<reference evidence="11" key="1">
    <citation type="submission" date="2022-10" db="EMBL/GenBank/DDBJ databases">
        <title>Novel sulphate-reducing endosymbionts in the free-living metamonad Anaeramoeba.</title>
        <authorList>
            <person name="Jerlstrom-Hultqvist J."/>
            <person name="Cepicka I."/>
            <person name="Gallot-Lavallee L."/>
            <person name="Salas-Leiva D."/>
            <person name="Curtis B.A."/>
            <person name="Zahonova K."/>
            <person name="Pipaliya S."/>
            <person name="Dacks J."/>
            <person name="Roger A.J."/>
        </authorList>
    </citation>
    <scope>NUCLEOTIDE SEQUENCE</scope>
    <source>
        <strain evidence="11">BMAN</strain>
    </source>
</reference>
<name>A0A9Q0L9H2_ANAIG</name>
<dbReference type="FunFam" id="3.40.50.720:FF:000114">
    <property type="entry name" value="UDP-glucose 6-dehydrogenase"/>
    <property type="match status" value="1"/>
</dbReference>
<evidence type="ECO:0000256" key="1">
    <source>
        <dbReference type="ARBA" id="ARBA00004701"/>
    </source>
</evidence>
<evidence type="ECO:0000256" key="4">
    <source>
        <dbReference type="ARBA" id="ARBA00023002"/>
    </source>
</evidence>
<comment type="caution">
    <text evidence="11">The sequence shown here is derived from an EMBL/GenBank/DDBJ whole genome shotgun (WGS) entry which is preliminary data.</text>
</comment>
<dbReference type="Gene3D" id="3.40.50.720">
    <property type="entry name" value="NAD(P)-binding Rossmann-like Domain"/>
    <property type="match status" value="2"/>
</dbReference>
<comment type="catalytic activity">
    <reaction evidence="6 7">
        <text>UDP-alpha-D-glucose + 2 NAD(+) + H2O = UDP-alpha-D-glucuronate + 2 NADH + 3 H(+)</text>
        <dbReference type="Rhea" id="RHEA:23596"/>
        <dbReference type="ChEBI" id="CHEBI:15377"/>
        <dbReference type="ChEBI" id="CHEBI:15378"/>
        <dbReference type="ChEBI" id="CHEBI:57540"/>
        <dbReference type="ChEBI" id="CHEBI:57945"/>
        <dbReference type="ChEBI" id="CHEBI:58052"/>
        <dbReference type="ChEBI" id="CHEBI:58885"/>
        <dbReference type="EC" id="1.1.1.22"/>
    </reaction>
</comment>
<dbReference type="SMART" id="SM00984">
    <property type="entry name" value="UDPG_MGDP_dh_C"/>
    <property type="match status" value="1"/>
</dbReference>
<evidence type="ECO:0000256" key="9">
    <source>
        <dbReference type="PIRSR" id="PIRSR500133-3"/>
    </source>
</evidence>
<keyword evidence="4 7" id="KW-0560">Oxidoreductase</keyword>
<evidence type="ECO:0000256" key="8">
    <source>
        <dbReference type="PIRSR" id="PIRSR500133-1"/>
    </source>
</evidence>
<dbReference type="Pfam" id="PF03720">
    <property type="entry name" value="UDPG_MGDP_dh_C"/>
    <property type="match status" value="1"/>
</dbReference>
<dbReference type="FunFam" id="3.40.50.720:FF:000032">
    <property type="entry name" value="UDP-glucose 6-dehydrogenase"/>
    <property type="match status" value="1"/>
</dbReference>
<feature type="binding site" evidence="9">
    <location>
        <begin position="90"/>
        <end position="94"/>
    </location>
    <ligand>
        <name>NAD(+)</name>
        <dbReference type="ChEBI" id="CHEBI:57540"/>
    </ligand>
</feature>
<feature type="binding site" evidence="9">
    <location>
        <position position="346"/>
    </location>
    <ligand>
        <name>NAD(+)</name>
        <dbReference type="ChEBI" id="CHEBI:57540"/>
    </ligand>
</feature>
<dbReference type="InterPro" id="IPR014026">
    <property type="entry name" value="UDP-Glc/GDP-Man_DH_dimer"/>
</dbReference>
<dbReference type="InterPro" id="IPR017476">
    <property type="entry name" value="UDP-Glc/GDP-Man"/>
</dbReference>
<keyword evidence="12" id="KW-1185">Reference proteome</keyword>
<feature type="binding site" evidence="9">
    <location>
        <begin position="12"/>
        <end position="17"/>
    </location>
    <ligand>
        <name>NAD(+)</name>
        <dbReference type="ChEBI" id="CHEBI:57540"/>
    </ligand>
</feature>
<evidence type="ECO:0000313" key="11">
    <source>
        <dbReference type="EMBL" id="KAJ5068797.1"/>
    </source>
</evidence>
<evidence type="ECO:0000256" key="6">
    <source>
        <dbReference type="ARBA" id="ARBA00047473"/>
    </source>
</evidence>
<dbReference type="AlphaFoldDB" id="A0A9Q0L9H2"/>
<feature type="domain" description="UDP-glucose/GDP-mannose dehydrogenase C-terminal" evidence="10">
    <location>
        <begin position="332"/>
        <end position="445"/>
    </location>
</feature>
<comment type="similarity">
    <text evidence="2 7">Belongs to the UDP-glucose/GDP-mannose dehydrogenase family.</text>
</comment>
<dbReference type="Proteomes" id="UP001149090">
    <property type="component" value="Unassembled WGS sequence"/>
</dbReference>
<evidence type="ECO:0000256" key="2">
    <source>
        <dbReference type="ARBA" id="ARBA00006601"/>
    </source>
</evidence>
<dbReference type="SUPFAM" id="SSF48179">
    <property type="entry name" value="6-phosphogluconate dehydrogenase C-terminal domain-like"/>
    <property type="match status" value="1"/>
</dbReference>
<dbReference type="PANTHER" id="PTHR11374:SF3">
    <property type="entry name" value="UDP-GLUCOSE 6-DEHYDROGENASE"/>
    <property type="match status" value="1"/>
</dbReference>
<dbReference type="OMA" id="CFIAVGT"/>
<dbReference type="SUPFAM" id="SSF52413">
    <property type="entry name" value="UDP-glucose/GDP-mannose dehydrogenase C-terminal domain"/>
    <property type="match status" value="1"/>
</dbReference>
<dbReference type="EC" id="1.1.1.22" evidence="3 7"/>